<organism evidence="9">
    <name type="scientific">Heliothis virescens</name>
    <name type="common">Tobacco budworm moth</name>
    <dbReference type="NCBI Taxonomy" id="7102"/>
    <lineage>
        <taxon>Eukaryota</taxon>
        <taxon>Metazoa</taxon>
        <taxon>Ecdysozoa</taxon>
        <taxon>Arthropoda</taxon>
        <taxon>Hexapoda</taxon>
        <taxon>Insecta</taxon>
        <taxon>Pterygota</taxon>
        <taxon>Neoptera</taxon>
        <taxon>Endopterygota</taxon>
        <taxon>Lepidoptera</taxon>
        <taxon>Glossata</taxon>
        <taxon>Ditrysia</taxon>
        <taxon>Noctuoidea</taxon>
        <taxon>Noctuidae</taxon>
        <taxon>Heliothinae</taxon>
        <taxon>Heliothis</taxon>
    </lineage>
</organism>
<proteinExistence type="inferred from homology"/>
<protein>
    <submittedName>
        <fullName evidence="9">Uncharacterized protein</fullName>
    </submittedName>
</protein>
<reference evidence="9" key="1">
    <citation type="submission" date="2017-09" db="EMBL/GenBank/DDBJ databases">
        <title>Contemporary evolution of a Lepidopteran species, Heliothis virescens, in response to modern agricultural practices.</title>
        <authorList>
            <person name="Fritz M.L."/>
            <person name="Deyonke A.M."/>
            <person name="Papanicolaou A."/>
            <person name="Micinski S."/>
            <person name="Westbrook J."/>
            <person name="Gould F."/>
        </authorList>
    </citation>
    <scope>NUCLEOTIDE SEQUENCE [LARGE SCALE GENOMIC DNA]</scope>
    <source>
        <strain evidence="9">HvINT-</strain>
        <tissue evidence="9">Whole body</tissue>
    </source>
</reference>
<evidence type="ECO:0000256" key="6">
    <source>
        <dbReference type="ARBA" id="ARBA00022989"/>
    </source>
</evidence>
<feature type="transmembrane region" description="Helical" evidence="8">
    <location>
        <begin position="782"/>
        <end position="806"/>
    </location>
</feature>
<feature type="transmembrane region" description="Helical" evidence="8">
    <location>
        <begin position="726"/>
        <end position="749"/>
    </location>
</feature>
<dbReference type="EMBL" id="NWSH01000353">
    <property type="protein sequence ID" value="PCG77093.1"/>
    <property type="molecule type" value="Genomic_DNA"/>
</dbReference>
<feature type="transmembrane region" description="Helical" evidence="8">
    <location>
        <begin position="654"/>
        <end position="675"/>
    </location>
</feature>
<comment type="similarity">
    <text evidence="2">Belongs to the sodium:neurotransmitter symporter (SNF) (TC 2.A.22) family.</text>
</comment>
<evidence type="ECO:0000256" key="5">
    <source>
        <dbReference type="ARBA" id="ARBA00022847"/>
    </source>
</evidence>
<dbReference type="InterPro" id="IPR037272">
    <property type="entry name" value="SNS_sf"/>
</dbReference>
<dbReference type="PROSITE" id="PS50267">
    <property type="entry name" value="NA_NEUROTRAN_SYMP_3"/>
    <property type="match status" value="1"/>
</dbReference>
<gene>
    <name evidence="9" type="ORF">B5V51_8067</name>
</gene>
<feature type="transmembrane region" description="Helical" evidence="8">
    <location>
        <begin position="932"/>
        <end position="951"/>
    </location>
</feature>
<evidence type="ECO:0000256" key="8">
    <source>
        <dbReference type="SAM" id="Phobius"/>
    </source>
</evidence>
<evidence type="ECO:0000256" key="7">
    <source>
        <dbReference type="ARBA" id="ARBA00023136"/>
    </source>
</evidence>
<feature type="transmembrane region" description="Helical" evidence="8">
    <location>
        <begin position="826"/>
        <end position="844"/>
    </location>
</feature>
<feature type="transmembrane region" description="Helical" evidence="8">
    <location>
        <begin position="902"/>
        <end position="923"/>
    </location>
</feature>
<keyword evidence="6 8" id="KW-1133">Transmembrane helix</keyword>
<feature type="transmembrane region" description="Helical" evidence="8">
    <location>
        <begin position="306"/>
        <end position="329"/>
    </location>
</feature>
<dbReference type="SUPFAM" id="SSF161070">
    <property type="entry name" value="SNF-like"/>
    <property type="match status" value="2"/>
</dbReference>
<feature type="transmembrane region" description="Helical" evidence="8">
    <location>
        <begin position="856"/>
        <end position="878"/>
    </location>
</feature>
<feature type="transmembrane region" description="Helical" evidence="8">
    <location>
        <begin position="270"/>
        <end position="291"/>
    </location>
</feature>
<name>A0A2A4K002_HELVI</name>
<comment type="subcellular location">
    <subcellularLocation>
        <location evidence="1">Membrane</location>
        <topology evidence="1">Multi-pass membrane protein</topology>
    </subcellularLocation>
</comment>
<feature type="transmembrane region" description="Helical" evidence="8">
    <location>
        <begin position="591"/>
        <end position="624"/>
    </location>
</feature>
<feature type="transmembrane region" description="Helical" evidence="8">
    <location>
        <begin position="82"/>
        <end position="101"/>
    </location>
</feature>
<sequence>MAMAGKARRDNSVETILTFDRDVQSNWSVVWSTTHITDLDNATARAARMRVLGRRRLRIGSLALSALMTMHCRIAASAVTSGFFFFMVFLMLGVASLANPLRHFEVYLGQWSLSGPGRAFRIIPMLDGIGIAMCINAIVRAMCCCAISAICAVYVIHSVADAKLPFTYCRDFNLNSYEPALKEIKSLQGSRFLIGSPTEGTEHGISTIDFSQRAWRNVSFMSRRNHQTLKIRVCNETFAEKYPALYSTPAYNFFYVEVVQYRSDEGLGNFNLPLVGIMIIAWLILWSVMVIEKISYGRLIWNNVRAWLLVIPWLWTLLLAGTAASNLTLYKTLRKAFRAFGSKQVVAGVADAFQMALYIHSVSVGTELIHGKALNRFASGHIDPAFNAENVWHSCIVLMLAALHSAAAAMCALVDYVQFNILDAYDISESTLWMIPMYSKCTSLGSYSHLVTALVFGGLMVSYMTVAFVLLKTALHTIFEYRVKFVSRLFDYQSNWSVVWSTTHITDLDNATARAARMRVLGRRRLRIGSLALSALMTMHCRIAASAVTSGFFFFMVFLMLGVASLANPLRHFEVYLGQWSLSGPGRAFRIIPMLDGIGIAMCINAIVRAMCCCAISAICAVYVIHSVADAKLPFTYCRVEVVQYRSDEGLGNFNLPLVGIMIIAWLILWSVMVIEKISYGRGVADAFQMALYIHSVSVGTELIHGKALNRFASGHIDPAFNAENVWHSCIVLMLAALHSAAAAMCALVDYVQFNILDAYDISESTLWMIPMYSKCTSLGSYSHLVTALVFGGLMVSYMTVAFVLLKTALHTIFEYRVKFVLVEQVIVAILMISCMAISLLFATNGGLPLLESVDSLMTGISMPLVVLLELVSLMYVYRSHDFQSDLQVATEENTCASRVGLQWQIIPVLTAIALIMNITVIVRTELPPRSVCLAAVPVAMTILALPLRAIHNAYKYLRSPSIPST</sequence>
<evidence type="ECO:0000256" key="2">
    <source>
        <dbReference type="ARBA" id="ARBA00006459"/>
    </source>
</evidence>
<keyword evidence="7 8" id="KW-0472">Membrane</keyword>
<evidence type="ECO:0000256" key="1">
    <source>
        <dbReference type="ARBA" id="ARBA00004141"/>
    </source>
</evidence>
<keyword evidence="4 8" id="KW-0812">Transmembrane</keyword>
<evidence type="ECO:0000256" key="3">
    <source>
        <dbReference type="ARBA" id="ARBA00022448"/>
    </source>
</evidence>
<keyword evidence="3" id="KW-0813">Transport</keyword>
<feature type="transmembrane region" description="Helical" evidence="8">
    <location>
        <begin position="551"/>
        <end position="570"/>
    </location>
</feature>
<dbReference type="PANTHER" id="PTHR11616">
    <property type="entry name" value="SODIUM/CHLORIDE DEPENDENT TRANSPORTER"/>
    <property type="match status" value="1"/>
</dbReference>
<evidence type="ECO:0000256" key="4">
    <source>
        <dbReference type="ARBA" id="ARBA00022692"/>
    </source>
</evidence>
<dbReference type="AlphaFoldDB" id="A0A2A4K002"/>
<dbReference type="Pfam" id="PF00209">
    <property type="entry name" value="SNF"/>
    <property type="match status" value="1"/>
</dbReference>
<accession>A0A2A4K002</accession>
<dbReference type="GO" id="GO:0005886">
    <property type="term" value="C:plasma membrane"/>
    <property type="evidence" value="ECO:0007669"/>
    <property type="project" value="TreeGrafter"/>
</dbReference>
<feature type="transmembrane region" description="Helical" evidence="8">
    <location>
        <begin position="396"/>
        <end position="419"/>
    </location>
</feature>
<comment type="caution">
    <text evidence="9">The sequence shown here is derived from an EMBL/GenBank/DDBJ whole genome shotgun (WGS) entry which is preliminary data.</text>
</comment>
<dbReference type="PANTHER" id="PTHR11616:SF241">
    <property type="entry name" value="SODIUM- AND CHLORIDE-DEPENDENT GLYCINE TRANSPORTER 2"/>
    <property type="match status" value="1"/>
</dbReference>
<dbReference type="InterPro" id="IPR000175">
    <property type="entry name" value="Na/ntran_symport"/>
</dbReference>
<feature type="transmembrane region" description="Helical" evidence="8">
    <location>
        <begin position="447"/>
        <end position="471"/>
    </location>
</feature>
<evidence type="ECO:0000313" key="9">
    <source>
        <dbReference type="EMBL" id="PCG77093.1"/>
    </source>
</evidence>
<feature type="transmembrane region" description="Helical" evidence="8">
    <location>
        <begin position="687"/>
        <end position="706"/>
    </location>
</feature>
<dbReference type="GO" id="GO:0089718">
    <property type="term" value="P:amino acid import across plasma membrane"/>
    <property type="evidence" value="ECO:0007669"/>
    <property type="project" value="TreeGrafter"/>
</dbReference>
<dbReference type="GO" id="GO:0005283">
    <property type="term" value="F:amino acid:sodium symporter activity"/>
    <property type="evidence" value="ECO:0007669"/>
    <property type="project" value="TreeGrafter"/>
</dbReference>
<keyword evidence="5" id="KW-0769">Symport</keyword>